<dbReference type="PhylomeDB" id="B3S3Y7"/>
<dbReference type="eggNOG" id="KOG3682">
    <property type="taxonomic scope" value="Eukaryota"/>
</dbReference>
<comment type="subcellular location">
    <subcellularLocation>
        <location evidence="1">Endosome</location>
    </subcellularLocation>
</comment>
<evidence type="ECO:0000313" key="6">
    <source>
        <dbReference type="EMBL" id="EDV22361.1"/>
    </source>
</evidence>
<dbReference type="GO" id="GO:0015031">
    <property type="term" value="P:protein transport"/>
    <property type="evidence" value="ECO:0007669"/>
    <property type="project" value="UniProtKB-KW"/>
</dbReference>
<dbReference type="InterPro" id="IPR029705">
    <property type="entry name" value="VPS35L"/>
</dbReference>
<dbReference type="GeneID" id="6756309"/>
<name>B3S3Y7_TRIAD</name>
<organism evidence="6 7">
    <name type="scientific">Trichoplax adhaerens</name>
    <name type="common">Trichoplax reptans</name>
    <dbReference type="NCBI Taxonomy" id="10228"/>
    <lineage>
        <taxon>Eukaryota</taxon>
        <taxon>Metazoa</taxon>
        <taxon>Placozoa</taxon>
        <taxon>Uniplacotomia</taxon>
        <taxon>Trichoplacea</taxon>
        <taxon>Trichoplacidae</taxon>
        <taxon>Trichoplax</taxon>
    </lineage>
</organism>
<evidence type="ECO:0000256" key="2">
    <source>
        <dbReference type="ARBA" id="ARBA00010704"/>
    </source>
</evidence>
<dbReference type="PANTHER" id="PTHR13673:SF0">
    <property type="entry name" value="VPS35 ENDOSOMAL PROTEIN-SORTING FACTOR-LIKE"/>
    <property type="match status" value="1"/>
</dbReference>
<dbReference type="AlphaFoldDB" id="B3S3Y7"/>
<dbReference type="OMA" id="RVEVCKN"/>
<keyword evidence="5" id="KW-0653">Protein transport</keyword>
<dbReference type="Proteomes" id="UP000009022">
    <property type="component" value="Unassembled WGS sequence"/>
</dbReference>
<dbReference type="InParanoid" id="B3S3Y7"/>
<dbReference type="GO" id="GO:0005768">
    <property type="term" value="C:endosome"/>
    <property type="evidence" value="ECO:0000318"/>
    <property type="project" value="GO_Central"/>
</dbReference>
<evidence type="ECO:0000256" key="5">
    <source>
        <dbReference type="ARBA" id="ARBA00022927"/>
    </source>
</evidence>
<dbReference type="CTD" id="6756309"/>
<dbReference type="EMBL" id="DS985249">
    <property type="protein sequence ID" value="EDV22361.1"/>
    <property type="molecule type" value="Genomic_DNA"/>
</dbReference>
<gene>
    <name evidence="6" type="ORF">TRIADDRAFT_28863</name>
</gene>
<evidence type="ECO:0000313" key="7">
    <source>
        <dbReference type="Proteomes" id="UP000009022"/>
    </source>
</evidence>
<protein>
    <recommendedName>
        <fullName evidence="8">VPS35 endosomal protein-sorting factor-like</fullName>
    </recommendedName>
</protein>
<evidence type="ECO:0008006" key="8">
    <source>
        <dbReference type="Google" id="ProtNLM"/>
    </source>
</evidence>
<keyword evidence="7" id="KW-1185">Reference proteome</keyword>
<dbReference type="PANTHER" id="PTHR13673">
    <property type="entry name" value="ESOPHAGEAL CANCER ASSOCIATED PROTEIN"/>
    <property type="match status" value="1"/>
</dbReference>
<dbReference type="RefSeq" id="XP_002114905.1">
    <property type="nucleotide sequence ID" value="XM_002114869.1"/>
</dbReference>
<comment type="similarity">
    <text evidence="2">Belongs to the VPS35L family.</text>
</comment>
<evidence type="ECO:0000256" key="4">
    <source>
        <dbReference type="ARBA" id="ARBA00022753"/>
    </source>
</evidence>
<feature type="non-terminal residue" evidence="6">
    <location>
        <position position="1"/>
    </location>
</feature>
<reference evidence="6 7" key="1">
    <citation type="journal article" date="2008" name="Nature">
        <title>The Trichoplax genome and the nature of placozoans.</title>
        <authorList>
            <person name="Srivastava M."/>
            <person name="Begovic E."/>
            <person name="Chapman J."/>
            <person name="Putnam N.H."/>
            <person name="Hellsten U."/>
            <person name="Kawashima T."/>
            <person name="Kuo A."/>
            <person name="Mitros T."/>
            <person name="Salamov A."/>
            <person name="Carpenter M.L."/>
            <person name="Signorovitch A.Y."/>
            <person name="Moreno M.A."/>
            <person name="Kamm K."/>
            <person name="Grimwood J."/>
            <person name="Schmutz J."/>
            <person name="Shapiro H."/>
            <person name="Grigoriev I.V."/>
            <person name="Buss L.W."/>
            <person name="Schierwater B."/>
            <person name="Dellaporta S.L."/>
            <person name="Rokhsar D.S."/>
        </authorList>
    </citation>
    <scope>NUCLEOTIDE SEQUENCE [LARGE SCALE GENOMIC DNA]</scope>
    <source>
        <strain evidence="6 7">Grell-BS-1999</strain>
    </source>
</reference>
<sequence length="822" mass="94519">KRNRSGTDERIQDEKFLSWKDKRIAILNKYTTTEKLSIATVFKGNQAVTTVEGKVKQRLEELNNLNEDSAKELLNLNQNEFIQHIDNMNQALINAWEADQRVKTLKIAIQCAKLLNDVSVIQFYPSKFVLVTDVLDTFGFLVYDRLRRNCSNLSLTENFSPNDVPDQAKETCRNWFYKVASIRELIPRFYLECAILRCYKYISLDEHKRVLIRLARTIAGIGDPLVAAYARAYLCRVGILVTPSLRDYCNLCLTDFFKTYSQLSSDAVQNTLASQGIGLVQYFDLYSPAVEWVLKCCQHDATDNLLIISIINPSALVLNSMLVTLKAEFVSKRAQEFVELIKGCVESGFSKHNLFANFGMSLIEYPPMEDQKLPVLSEVWKIVMKYKDPADYMACASVWIEYPAKYFSVREVNKLLDDIIKHLQPDRAFEHFYPQLHSIVIRMLDHLHDFNAIFSMDKFLPFLDMFQKDSTKLEVFRIIIDCFNKYQEDAVNDPMVVNGLIFVSKSLHDSVNSLALEDSKREISNLITAFIQKVDFGRDFEQQLNFYVDARSFFTALDAVVIQLVQCFNSLAMNTLEVVKGSHTHKTSSFVRACIANCFITIPSITNIFDRLQLYLLSAEVAVINQAYPQADDILKATIQQLLQIPRTMEIDNRIRSTEPKVLDYLSQLLGFLQYVPDNPDQGALYLLKGLLNVLQKYHWDSDLGKIKMYIKTIGLLSAMCQDGYLYQLKNVDSNDKLYGQDKKFIAEVLQIIDTLHEEIRQYMQSISSKEVRIIRSVYFLFNSIISHADLSDQQMMSFAIKLWNIVKKQGCVDAKVIVSMK</sequence>
<dbReference type="STRING" id="10228.B3S3Y7"/>
<dbReference type="GO" id="GO:0032456">
    <property type="term" value="P:endocytic recycling"/>
    <property type="evidence" value="ECO:0000318"/>
    <property type="project" value="GO_Central"/>
</dbReference>
<accession>B3S3Y7</accession>
<dbReference type="KEGG" id="tad:TRIADDRAFT_28863"/>
<dbReference type="FunCoup" id="B3S3Y7">
    <property type="interactions" value="2459"/>
</dbReference>
<proteinExistence type="inferred from homology"/>
<evidence type="ECO:0000256" key="3">
    <source>
        <dbReference type="ARBA" id="ARBA00022448"/>
    </source>
</evidence>
<dbReference type="HOGENOM" id="CLU_012270_0_0_1"/>
<keyword evidence="4" id="KW-0967">Endosome</keyword>
<evidence type="ECO:0000256" key="1">
    <source>
        <dbReference type="ARBA" id="ARBA00004177"/>
    </source>
</evidence>
<keyword evidence="3" id="KW-0813">Transport</keyword>
<dbReference type="OrthoDB" id="1734063at2759"/>